<accession>A0A1M7S5F2</accession>
<dbReference type="Proteomes" id="UP000184391">
    <property type="component" value="Unassembled WGS sequence"/>
</dbReference>
<dbReference type="AlphaFoldDB" id="A0A1M7S5F2"/>
<sequence>MMMGIRVFAVFGLCLLMGFVIMCDPAHAQDREVPYWASLRYDEVRMRVGPSEEYPIEWVYKRKGLPVKVVRVREGWRFVEDPEGAKGWIARSQLDPNRGALVVGEGLADIRAEPAATSALRWRAEPGVVGKLSTCREDWCEINVGGRKGWVASDRLWGVENLPGDQ</sequence>
<dbReference type="Gene3D" id="2.30.30.40">
    <property type="entry name" value="SH3 Domains"/>
    <property type="match status" value="1"/>
</dbReference>
<name>A0A1M7S5F2_9SPHN</name>
<dbReference type="Pfam" id="PF06347">
    <property type="entry name" value="SH3_4"/>
    <property type="match status" value="2"/>
</dbReference>
<reference evidence="3" key="1">
    <citation type="submission" date="2016-12" db="EMBL/GenBank/DDBJ databases">
        <authorList>
            <person name="Varghese N."/>
            <person name="Submissions S."/>
        </authorList>
    </citation>
    <scope>NUCLEOTIDE SEQUENCE [LARGE SCALE GENOMIC DNA]</scope>
    <source>
        <strain evidence="3">DSM 11032</strain>
    </source>
</reference>
<proteinExistence type="predicted"/>
<keyword evidence="1" id="KW-0732">Signal</keyword>
<evidence type="ECO:0000313" key="3">
    <source>
        <dbReference type="Proteomes" id="UP000184391"/>
    </source>
</evidence>
<protein>
    <submittedName>
        <fullName evidence="2">SH3-like domain-containing protein</fullName>
    </submittedName>
</protein>
<dbReference type="EMBL" id="FRDF01000005">
    <property type="protein sequence ID" value="SHN53678.1"/>
    <property type="molecule type" value="Genomic_DNA"/>
</dbReference>
<dbReference type="RefSeq" id="WP_342742088.1">
    <property type="nucleotide sequence ID" value="NZ_FRDF01000005.1"/>
</dbReference>
<feature type="chain" id="PRO_5012319787" evidence="1">
    <location>
        <begin position="29"/>
        <end position="166"/>
    </location>
</feature>
<evidence type="ECO:0000256" key="1">
    <source>
        <dbReference type="SAM" id="SignalP"/>
    </source>
</evidence>
<dbReference type="STRING" id="198312.SAMN02745193_01000"/>
<gene>
    <name evidence="2" type="ORF">SAMN02745193_01000</name>
</gene>
<organism evidence="2 3">
    <name type="scientific">Erythrobacter sanguineus</name>
    <dbReference type="NCBI Taxonomy" id="198312"/>
    <lineage>
        <taxon>Bacteria</taxon>
        <taxon>Pseudomonadati</taxon>
        <taxon>Pseudomonadota</taxon>
        <taxon>Alphaproteobacteria</taxon>
        <taxon>Sphingomonadales</taxon>
        <taxon>Erythrobacteraceae</taxon>
        <taxon>Erythrobacter/Porphyrobacter group</taxon>
        <taxon>Erythrobacter</taxon>
    </lineage>
</organism>
<evidence type="ECO:0000313" key="2">
    <source>
        <dbReference type="EMBL" id="SHN53678.1"/>
    </source>
</evidence>
<dbReference type="InterPro" id="IPR010466">
    <property type="entry name" value="DUF1058"/>
</dbReference>
<keyword evidence="3" id="KW-1185">Reference proteome</keyword>
<feature type="signal peptide" evidence="1">
    <location>
        <begin position="1"/>
        <end position="28"/>
    </location>
</feature>